<evidence type="ECO:0008006" key="3">
    <source>
        <dbReference type="Google" id="ProtNLM"/>
    </source>
</evidence>
<name>A0ABP7HES4_9ACTN</name>
<sequence>MCGQLGPHHFERDPASVRSVGEVDDSHAAFAQPVRKRVQSDPAFLCHARIIAICPTRCHELGMTGADPRIAARCHPDGASQGVGVCEALRMETCSLPTVKTQLGRALKRLRVGSLFQTTGAE</sequence>
<reference evidence="2" key="1">
    <citation type="journal article" date="2019" name="Int. J. Syst. Evol. Microbiol.">
        <title>The Global Catalogue of Microorganisms (GCM) 10K type strain sequencing project: providing services to taxonomists for standard genome sequencing and annotation.</title>
        <authorList>
            <consortium name="The Broad Institute Genomics Platform"/>
            <consortium name="The Broad Institute Genome Sequencing Center for Infectious Disease"/>
            <person name="Wu L."/>
            <person name="Ma J."/>
        </authorList>
    </citation>
    <scope>NUCLEOTIDE SEQUENCE [LARGE SCALE GENOMIC DNA]</scope>
    <source>
        <strain evidence="2">JCM 16908</strain>
    </source>
</reference>
<evidence type="ECO:0000313" key="2">
    <source>
        <dbReference type="Proteomes" id="UP001500888"/>
    </source>
</evidence>
<organism evidence="1 2">
    <name type="scientific">Sphaerisporangium flaviroseum</name>
    <dbReference type="NCBI Taxonomy" id="509199"/>
    <lineage>
        <taxon>Bacteria</taxon>
        <taxon>Bacillati</taxon>
        <taxon>Actinomycetota</taxon>
        <taxon>Actinomycetes</taxon>
        <taxon>Streptosporangiales</taxon>
        <taxon>Streptosporangiaceae</taxon>
        <taxon>Sphaerisporangium</taxon>
    </lineage>
</organism>
<dbReference type="Proteomes" id="UP001500888">
    <property type="component" value="Unassembled WGS sequence"/>
</dbReference>
<keyword evidence="2" id="KW-1185">Reference proteome</keyword>
<gene>
    <name evidence="1" type="ORF">GCM10022226_08210</name>
</gene>
<protein>
    <recommendedName>
        <fullName evidence="3">HTH luxR-type domain-containing protein</fullName>
    </recommendedName>
</protein>
<evidence type="ECO:0000313" key="1">
    <source>
        <dbReference type="EMBL" id="GAA3791572.1"/>
    </source>
</evidence>
<accession>A0ABP7HES4</accession>
<dbReference type="EMBL" id="BAAAZR010000001">
    <property type="protein sequence ID" value="GAA3791572.1"/>
    <property type="molecule type" value="Genomic_DNA"/>
</dbReference>
<comment type="caution">
    <text evidence="1">The sequence shown here is derived from an EMBL/GenBank/DDBJ whole genome shotgun (WGS) entry which is preliminary data.</text>
</comment>
<proteinExistence type="predicted"/>